<evidence type="ECO:0000256" key="1">
    <source>
        <dbReference type="SAM" id="Phobius"/>
    </source>
</evidence>
<keyword evidence="1" id="KW-0812">Transmembrane</keyword>
<proteinExistence type="predicted"/>
<dbReference type="EMBL" id="CP052909">
    <property type="protein sequence ID" value="QNJ98824.1"/>
    <property type="molecule type" value="Genomic_DNA"/>
</dbReference>
<feature type="transmembrane region" description="Helical" evidence="1">
    <location>
        <begin position="86"/>
        <end position="111"/>
    </location>
</feature>
<evidence type="ECO:0000313" key="3">
    <source>
        <dbReference type="Proteomes" id="UP000515514"/>
    </source>
</evidence>
<keyword evidence="1" id="KW-1133">Transmembrane helix</keyword>
<keyword evidence="3" id="KW-1185">Reference proteome</keyword>
<name>A0A7G8PWV8_9FLAO</name>
<reference evidence="2 3" key="1">
    <citation type="submission" date="2020-04" db="EMBL/GenBank/DDBJ databases">
        <title>Genome sequence of Altibacter aquimarinus strain ALE3EI.</title>
        <authorList>
            <person name="Oh H.-M."/>
            <person name="Jang D."/>
        </authorList>
    </citation>
    <scope>NUCLEOTIDE SEQUENCE [LARGE SCALE GENOMIC DNA]</scope>
    <source>
        <strain evidence="2 3">ALE3EI</strain>
    </source>
</reference>
<dbReference type="AlphaFoldDB" id="A0A7G8PWV8"/>
<dbReference type="Proteomes" id="UP000515514">
    <property type="component" value="Chromosome"/>
</dbReference>
<sequence>MDLLTFLTTWLLATSAMTIFSYAIYAITKNEVREPVLLSKLLKGSTPENNSRSPKIILGWIGHYSIGIIFLLLYEATWLIAGLERNFIYGLIFGIVAGGLGVIGWIVLFTISSEPPKIRYSLFFSQLIAAHIVFSLTAVWAANCIPII</sequence>
<dbReference type="KEGG" id="alti:ALE3EI_2282"/>
<feature type="transmembrane region" description="Helical" evidence="1">
    <location>
        <begin position="123"/>
        <end position="145"/>
    </location>
</feature>
<feature type="transmembrane region" description="Helical" evidence="1">
    <location>
        <begin position="56"/>
        <end position="74"/>
    </location>
</feature>
<protein>
    <recommendedName>
        <fullName evidence="4">DUF2938 domain-containing protein</fullName>
    </recommendedName>
</protein>
<evidence type="ECO:0008006" key="4">
    <source>
        <dbReference type="Google" id="ProtNLM"/>
    </source>
</evidence>
<accession>A0A7G8PWV8</accession>
<evidence type="ECO:0000313" key="2">
    <source>
        <dbReference type="EMBL" id="QNJ98824.1"/>
    </source>
</evidence>
<keyword evidence="1" id="KW-0472">Membrane</keyword>
<organism evidence="2 3">
    <name type="scientific">Constantimarinum furrinae</name>
    <dbReference type="NCBI Taxonomy" id="2562285"/>
    <lineage>
        <taxon>Bacteria</taxon>
        <taxon>Pseudomonadati</taxon>
        <taxon>Bacteroidota</taxon>
        <taxon>Flavobacteriia</taxon>
        <taxon>Flavobacteriales</taxon>
        <taxon>Flavobacteriaceae</taxon>
        <taxon>Altibacter/Constantimarinum group</taxon>
        <taxon>Constantimarinum</taxon>
    </lineage>
</organism>
<gene>
    <name evidence="2" type="ORF">ALE3EI_2282</name>
</gene>